<keyword evidence="3 7" id="KW-0732">Signal</keyword>
<dbReference type="AlphaFoldDB" id="A0A1S3JX83"/>
<protein>
    <submittedName>
        <fullName evidence="10">Cartilage matrix protein</fullName>
    </submittedName>
</protein>
<dbReference type="PROSITE" id="PS50234">
    <property type="entry name" value="VWFA"/>
    <property type="match status" value="2"/>
</dbReference>
<dbReference type="InterPro" id="IPR036465">
    <property type="entry name" value="vWFA_dom_sf"/>
</dbReference>
<dbReference type="SUPFAM" id="SSF53300">
    <property type="entry name" value="vWA-like"/>
    <property type="match status" value="2"/>
</dbReference>
<dbReference type="FunFam" id="3.40.50.410:FF:000004">
    <property type="entry name" value="collagen alpha-6(VI) chain"/>
    <property type="match status" value="2"/>
</dbReference>
<gene>
    <name evidence="10" type="primary">LOC106176981</name>
</gene>
<dbReference type="KEGG" id="lak:106176981"/>
<evidence type="ECO:0000256" key="5">
    <source>
        <dbReference type="ARBA" id="ARBA00023180"/>
    </source>
</evidence>
<dbReference type="InterPro" id="IPR050525">
    <property type="entry name" value="ECM_Assembly_Org"/>
</dbReference>
<feature type="chain" id="PRO_5010360103" evidence="7">
    <location>
        <begin position="27"/>
        <end position="551"/>
    </location>
</feature>
<dbReference type="SMART" id="SM00327">
    <property type="entry name" value="VWA"/>
    <property type="match status" value="2"/>
</dbReference>
<keyword evidence="9" id="KW-1185">Reference proteome</keyword>
<evidence type="ECO:0000313" key="9">
    <source>
        <dbReference type="Proteomes" id="UP000085678"/>
    </source>
</evidence>
<dbReference type="STRING" id="7574.A0A1S3JX83"/>
<evidence type="ECO:0000259" key="8">
    <source>
        <dbReference type="PROSITE" id="PS50234"/>
    </source>
</evidence>
<feature type="domain" description="VWFA" evidence="8">
    <location>
        <begin position="369"/>
        <end position="548"/>
    </location>
</feature>
<feature type="signal peptide" evidence="7">
    <location>
        <begin position="1"/>
        <end position="26"/>
    </location>
</feature>
<dbReference type="GeneID" id="106176981"/>
<keyword evidence="2" id="KW-0964">Secreted</keyword>
<feature type="domain" description="VWFA" evidence="8">
    <location>
        <begin position="180"/>
        <end position="359"/>
    </location>
</feature>
<dbReference type="Pfam" id="PF00092">
    <property type="entry name" value="VWA"/>
    <property type="match status" value="2"/>
</dbReference>
<feature type="region of interest" description="Disordered" evidence="6">
    <location>
        <begin position="112"/>
        <end position="134"/>
    </location>
</feature>
<dbReference type="RefSeq" id="XP_013415040.1">
    <property type="nucleotide sequence ID" value="XM_013559586.1"/>
</dbReference>
<evidence type="ECO:0000256" key="3">
    <source>
        <dbReference type="ARBA" id="ARBA00022729"/>
    </source>
</evidence>
<dbReference type="PANTHER" id="PTHR24020:SF20">
    <property type="entry name" value="PH DOMAIN-CONTAINING PROTEIN"/>
    <property type="match status" value="1"/>
</dbReference>
<dbReference type="PANTHER" id="PTHR24020">
    <property type="entry name" value="COLLAGEN ALPHA"/>
    <property type="match status" value="1"/>
</dbReference>
<dbReference type="Proteomes" id="UP000085678">
    <property type="component" value="Unplaced"/>
</dbReference>
<evidence type="ECO:0000256" key="2">
    <source>
        <dbReference type="ARBA" id="ARBA00022525"/>
    </source>
</evidence>
<feature type="compositionally biased region" description="Low complexity" evidence="6">
    <location>
        <begin position="112"/>
        <end position="133"/>
    </location>
</feature>
<evidence type="ECO:0000256" key="7">
    <source>
        <dbReference type="SAM" id="SignalP"/>
    </source>
</evidence>
<dbReference type="InParanoid" id="A0A1S3JX83"/>
<evidence type="ECO:0000256" key="6">
    <source>
        <dbReference type="SAM" id="MobiDB-lite"/>
    </source>
</evidence>
<dbReference type="GO" id="GO:0005576">
    <property type="term" value="C:extracellular region"/>
    <property type="evidence" value="ECO:0007669"/>
    <property type="project" value="UniProtKB-SubCell"/>
</dbReference>
<keyword evidence="4" id="KW-0677">Repeat</keyword>
<dbReference type="InterPro" id="IPR002035">
    <property type="entry name" value="VWF_A"/>
</dbReference>
<evidence type="ECO:0000313" key="10">
    <source>
        <dbReference type="RefSeq" id="XP_013415040.1"/>
    </source>
</evidence>
<organism evidence="9 10">
    <name type="scientific">Lingula anatina</name>
    <name type="common">Brachiopod</name>
    <name type="synonym">Lingula unguis</name>
    <dbReference type="NCBI Taxonomy" id="7574"/>
    <lineage>
        <taxon>Eukaryota</taxon>
        <taxon>Metazoa</taxon>
        <taxon>Spiralia</taxon>
        <taxon>Lophotrochozoa</taxon>
        <taxon>Brachiopoda</taxon>
        <taxon>Linguliformea</taxon>
        <taxon>Lingulata</taxon>
        <taxon>Lingulida</taxon>
        <taxon>Linguloidea</taxon>
        <taxon>Lingulidae</taxon>
        <taxon>Lingula</taxon>
    </lineage>
</organism>
<dbReference type="Gene3D" id="3.40.50.410">
    <property type="entry name" value="von Willebrand factor, type A domain"/>
    <property type="match status" value="2"/>
</dbReference>
<sequence length="551" mass="59794">MMTSYIRTCFIAALVSVLSLLHAASGDDSQLRLELSDLLARNALAMDRLRAECKGYENFGAPFAPTSNVVVGRRQTTGVDIQLLVDIGYQKAVNEHLLKLYGNCTRHTTTPKPSTTTTVITTTTTSSTPSTTTAHPVESCMDKTDCSRYTNDICIQFLKWSADYCKFFCGFCGCSTLVADVAFILDASGSVGSANFNKMKDFVRNFVSSFNIGNQHVQIALIQYSSRSTIESYFSNASSKAEVYRTIDQIQYISGGTNTGEAIRDMWQNLFSAKNGARLGAIKIGIVITDGQSSDMSLTTNEAKNARDRGINMFAIGVGVNIKTTELNSIASDPDNRHVFSVSSFADFASIQADFTSGICKGCAMLVADVAFVLDASGSVGSANFNKMKDFVRNFVSSFIITNQHVQIGLMQFSSRSTIESYFSDTSTKEEVYRAIDQIQYLSGGTNTGVAIRDMWQNLFNDKNGARLGAIKIGIVVTDGQSNNMLLTTAEAKNARDQGITMFSIGIGNGIKVTELQSIASDPDSRHVFVIASFADFASIQAEFARVICKG</sequence>
<dbReference type="CDD" id="cd01472">
    <property type="entry name" value="vWA_collagen"/>
    <property type="match status" value="2"/>
</dbReference>
<accession>A0A1S3JX83</accession>
<dbReference type="OrthoDB" id="6022609at2759"/>
<dbReference type="PRINTS" id="PR00453">
    <property type="entry name" value="VWFADOMAIN"/>
</dbReference>
<evidence type="ECO:0000256" key="4">
    <source>
        <dbReference type="ARBA" id="ARBA00022737"/>
    </source>
</evidence>
<keyword evidence="5" id="KW-0325">Glycoprotein</keyword>
<name>A0A1S3JX83_LINAN</name>
<evidence type="ECO:0000256" key="1">
    <source>
        <dbReference type="ARBA" id="ARBA00004613"/>
    </source>
</evidence>
<comment type="subcellular location">
    <subcellularLocation>
        <location evidence="1">Secreted</location>
    </subcellularLocation>
</comment>
<reference evidence="10" key="1">
    <citation type="submission" date="2025-08" db="UniProtKB">
        <authorList>
            <consortium name="RefSeq"/>
        </authorList>
    </citation>
    <scope>IDENTIFICATION</scope>
    <source>
        <tissue evidence="10">Gonads</tissue>
    </source>
</reference>
<proteinExistence type="predicted"/>